<dbReference type="STRING" id="317025.Tcr_1720"/>
<gene>
    <name evidence="4" type="ordered locus">Tcr_1720</name>
</gene>
<evidence type="ECO:0000256" key="2">
    <source>
        <dbReference type="SAM" id="SignalP"/>
    </source>
</evidence>
<dbReference type="EMBL" id="CP000109">
    <property type="protein sequence ID" value="ABB42312.1"/>
    <property type="molecule type" value="Genomic_DNA"/>
</dbReference>
<evidence type="ECO:0000313" key="4">
    <source>
        <dbReference type="EMBL" id="ABB42312.1"/>
    </source>
</evidence>
<proteinExistence type="predicted"/>
<dbReference type="Pfam" id="PF13505">
    <property type="entry name" value="OMP_b-brl"/>
    <property type="match status" value="1"/>
</dbReference>
<sequence>MNKGWLSILLLVVSGNSMAAGLISDPEGYEFHGYYGLGYEHNDVDLPTLKSGTIQGLTVIAGNHYRRWLDLELRLSTALDTPKFKADHVSAMDTKITYDYRVTGLLKFKWTPVQALDLNLSTGYSYMDYRLSSPVSEKHDYQGGLVFGGGVGINFSKHYSLNLDYLSYQRDNGMSSSNEIWQSGTLSVQYHY</sequence>
<feature type="chain" id="PRO_5004220121" description="Outer membrane protein beta-barrel domain-containing protein" evidence="2">
    <location>
        <begin position="20"/>
        <end position="192"/>
    </location>
</feature>
<dbReference type="InterPro" id="IPR027385">
    <property type="entry name" value="Beta-barrel_OMP"/>
</dbReference>
<feature type="domain" description="Outer membrane protein beta-barrel" evidence="3">
    <location>
        <begin position="9"/>
        <end position="172"/>
    </location>
</feature>
<feature type="signal peptide" evidence="2">
    <location>
        <begin position="1"/>
        <end position="19"/>
    </location>
</feature>
<accession>Q31EW1</accession>
<keyword evidence="1 2" id="KW-0732">Signal</keyword>
<dbReference type="AlphaFoldDB" id="Q31EW1"/>
<dbReference type="InterPro" id="IPR011250">
    <property type="entry name" value="OMP/PagP_B-barrel"/>
</dbReference>
<evidence type="ECO:0000259" key="3">
    <source>
        <dbReference type="Pfam" id="PF13505"/>
    </source>
</evidence>
<dbReference type="KEGG" id="tcx:Tcr_1720"/>
<dbReference type="OrthoDB" id="5612127at2"/>
<name>Q31EW1_HYDCU</name>
<dbReference type="HOGENOM" id="CLU_1414592_0_0_6"/>
<evidence type="ECO:0000256" key="1">
    <source>
        <dbReference type="ARBA" id="ARBA00022729"/>
    </source>
</evidence>
<organism evidence="4">
    <name type="scientific">Hydrogenovibrio crunogenus (strain DSM 25203 / XCL-2)</name>
    <name type="common">Thiomicrospira crunogena</name>
    <dbReference type="NCBI Taxonomy" id="317025"/>
    <lineage>
        <taxon>Bacteria</taxon>
        <taxon>Pseudomonadati</taxon>
        <taxon>Pseudomonadota</taxon>
        <taxon>Gammaproteobacteria</taxon>
        <taxon>Thiotrichales</taxon>
        <taxon>Piscirickettsiaceae</taxon>
        <taxon>Hydrogenovibrio</taxon>
    </lineage>
</organism>
<dbReference type="Gene3D" id="2.40.160.20">
    <property type="match status" value="1"/>
</dbReference>
<protein>
    <recommendedName>
        <fullName evidence="3">Outer membrane protein beta-barrel domain-containing protein</fullName>
    </recommendedName>
</protein>
<reference evidence="4" key="1">
    <citation type="submission" date="2006-07" db="EMBL/GenBank/DDBJ databases">
        <title>Complete sequence of Thiomicrospira crunogena XCL-2.</title>
        <authorList>
            <consortium name="US DOE Joint Genome Institute"/>
            <person name="Copeland A."/>
            <person name="Lucas S."/>
            <person name="Lapidus A."/>
            <person name="Barry K."/>
            <person name="Detter J.C."/>
            <person name="Glavina del Rio T."/>
            <person name="Hammon N."/>
            <person name="Israni S."/>
            <person name="Dalin E."/>
            <person name="Tice H."/>
            <person name="Pitluck S."/>
            <person name="Chain P."/>
            <person name="Malfatti S."/>
            <person name="Shin M."/>
            <person name="Vergez L."/>
            <person name="Schmutz J."/>
            <person name="Larimer F."/>
            <person name="Land M."/>
            <person name="Hauser L."/>
            <person name="Kyrpides N."/>
            <person name="Lykidis A."/>
            <person name="Scott K.M."/>
            <person name="Sievert S."/>
            <person name="Kerfeld C."/>
            <person name="Freyermuth S."/>
            <person name="Dobrinski K."/>
            <person name="Boller A."/>
            <person name="Fitzpatrick K."/>
            <person name="Thoma P."/>
            <person name="Moore J."/>
            <person name="Richardson P."/>
        </authorList>
    </citation>
    <scope>NUCLEOTIDE SEQUENCE</scope>
    <source>
        <strain evidence="4">XCL-2</strain>
    </source>
</reference>
<dbReference type="SUPFAM" id="SSF56925">
    <property type="entry name" value="OMPA-like"/>
    <property type="match status" value="1"/>
</dbReference>